<organism evidence="7 8">
    <name type="scientific">Musicola paradisiaca (strain Ech703)</name>
    <name type="common">Dickeya paradisiaca</name>
    <name type="synonym">Dickeya dadantii</name>
    <dbReference type="NCBI Taxonomy" id="579405"/>
    <lineage>
        <taxon>Bacteria</taxon>
        <taxon>Pseudomonadati</taxon>
        <taxon>Pseudomonadota</taxon>
        <taxon>Gammaproteobacteria</taxon>
        <taxon>Enterobacterales</taxon>
        <taxon>Pectobacteriaceae</taxon>
        <taxon>Musicola</taxon>
    </lineage>
</organism>
<evidence type="ECO:0000256" key="3">
    <source>
        <dbReference type="ARBA" id="ARBA00022989"/>
    </source>
</evidence>
<evidence type="ECO:0000256" key="1">
    <source>
        <dbReference type="ARBA" id="ARBA00004127"/>
    </source>
</evidence>
<sequence>MTPPPSPPRDPGLQPERTRLAWSRTAFIMLINSVLLLRAGSTPSHPPLMAIGVFLLLATLMMYLWSRLRLRHACASSPLSARMMLLFTMAVVGANFALLITLLQA</sequence>
<dbReference type="EMBL" id="CP001654">
    <property type="protein sequence ID" value="ACS83969.1"/>
    <property type="molecule type" value="Genomic_DNA"/>
</dbReference>
<name>C6C6Q0_MUSP7</name>
<keyword evidence="3 5" id="KW-1133">Transmembrane helix</keyword>
<feature type="transmembrane region" description="Helical" evidence="5">
    <location>
        <begin position="85"/>
        <end position="103"/>
    </location>
</feature>
<feature type="domain" description="DUF202" evidence="6">
    <location>
        <begin position="10"/>
        <end position="72"/>
    </location>
</feature>
<evidence type="ECO:0000313" key="8">
    <source>
        <dbReference type="Proteomes" id="UP000002734"/>
    </source>
</evidence>
<reference evidence="7" key="1">
    <citation type="submission" date="2009-06" db="EMBL/GenBank/DDBJ databases">
        <title>Complete sequence of Dickeya dadantii Ech703.</title>
        <authorList>
            <consortium name="US DOE Joint Genome Institute"/>
            <person name="Lucas S."/>
            <person name="Copeland A."/>
            <person name="Lapidus A."/>
            <person name="Glavina del Rio T."/>
            <person name="Dalin E."/>
            <person name="Tice H."/>
            <person name="Bruce D."/>
            <person name="Goodwin L."/>
            <person name="Pitluck S."/>
            <person name="Chertkov O."/>
            <person name="Brettin T."/>
            <person name="Detter J.C."/>
            <person name="Han C."/>
            <person name="Larimer F."/>
            <person name="Land M."/>
            <person name="Hauser L."/>
            <person name="Kyrpides N."/>
            <person name="Mikhailova N."/>
            <person name="Balakrishnan V."/>
            <person name="Glasner J."/>
            <person name="Perna N.T."/>
        </authorList>
    </citation>
    <scope>NUCLEOTIDE SEQUENCE [LARGE SCALE GENOMIC DNA]</scope>
    <source>
        <strain evidence="7">Ech703</strain>
    </source>
</reference>
<gene>
    <name evidence="7" type="ordered locus">Dd703_0150</name>
</gene>
<keyword evidence="4 5" id="KW-0472">Membrane</keyword>
<evidence type="ECO:0000256" key="4">
    <source>
        <dbReference type="ARBA" id="ARBA00023136"/>
    </source>
</evidence>
<evidence type="ECO:0000256" key="5">
    <source>
        <dbReference type="SAM" id="Phobius"/>
    </source>
</evidence>
<dbReference type="HOGENOM" id="CLU_150487_3_0_6"/>
<feature type="transmembrane region" description="Helical" evidence="5">
    <location>
        <begin position="21"/>
        <end position="41"/>
    </location>
</feature>
<dbReference type="KEGG" id="dda:Dd703_0150"/>
<protein>
    <recommendedName>
        <fullName evidence="6">DUF202 domain-containing protein</fullName>
    </recommendedName>
</protein>
<dbReference type="RefSeq" id="WP_012763792.1">
    <property type="nucleotide sequence ID" value="NC_012880.1"/>
</dbReference>
<keyword evidence="8" id="KW-1185">Reference proteome</keyword>
<dbReference type="GO" id="GO:0012505">
    <property type="term" value="C:endomembrane system"/>
    <property type="evidence" value="ECO:0007669"/>
    <property type="project" value="UniProtKB-SubCell"/>
</dbReference>
<dbReference type="Proteomes" id="UP000002734">
    <property type="component" value="Chromosome"/>
</dbReference>
<evidence type="ECO:0000256" key="2">
    <source>
        <dbReference type="ARBA" id="ARBA00022692"/>
    </source>
</evidence>
<keyword evidence="2 5" id="KW-0812">Transmembrane</keyword>
<dbReference type="InterPro" id="IPR003807">
    <property type="entry name" value="DUF202"/>
</dbReference>
<evidence type="ECO:0000313" key="7">
    <source>
        <dbReference type="EMBL" id="ACS83969.1"/>
    </source>
</evidence>
<proteinExistence type="predicted"/>
<dbReference type="AlphaFoldDB" id="C6C6Q0"/>
<evidence type="ECO:0000259" key="6">
    <source>
        <dbReference type="Pfam" id="PF02656"/>
    </source>
</evidence>
<accession>C6C6Q0</accession>
<dbReference type="Pfam" id="PF02656">
    <property type="entry name" value="DUF202"/>
    <property type="match status" value="1"/>
</dbReference>
<comment type="subcellular location">
    <subcellularLocation>
        <location evidence="1">Endomembrane system</location>
        <topology evidence="1">Multi-pass membrane protein</topology>
    </subcellularLocation>
</comment>
<dbReference type="STRING" id="579405.Dd703_0150"/>
<feature type="transmembrane region" description="Helical" evidence="5">
    <location>
        <begin position="47"/>
        <end position="65"/>
    </location>
</feature>